<keyword evidence="1" id="KW-0812">Transmembrane</keyword>
<dbReference type="AlphaFoldDB" id="A0A0G1XMC0"/>
<accession>A0A0G1XMC0</accession>
<dbReference type="EMBL" id="LCRH01000045">
    <property type="protein sequence ID" value="KKW32015.1"/>
    <property type="molecule type" value="Genomic_DNA"/>
</dbReference>
<evidence type="ECO:0000256" key="1">
    <source>
        <dbReference type="SAM" id="Phobius"/>
    </source>
</evidence>
<organism evidence="2 3">
    <name type="scientific">Candidatus Uhrbacteria bacterium GW2011_GWA2_52_8d</name>
    <dbReference type="NCBI Taxonomy" id="1618979"/>
    <lineage>
        <taxon>Bacteria</taxon>
        <taxon>Candidatus Uhriibacteriota</taxon>
    </lineage>
</organism>
<reference evidence="2 3" key="1">
    <citation type="journal article" date="2015" name="Nature">
        <title>rRNA introns, odd ribosomes, and small enigmatic genomes across a large radiation of phyla.</title>
        <authorList>
            <person name="Brown C.T."/>
            <person name="Hug L.A."/>
            <person name="Thomas B.C."/>
            <person name="Sharon I."/>
            <person name="Castelle C.J."/>
            <person name="Singh A."/>
            <person name="Wilkins M.J."/>
            <person name="Williams K.H."/>
            <person name="Banfield J.F."/>
        </authorList>
    </citation>
    <scope>NUCLEOTIDE SEQUENCE [LARGE SCALE GENOMIC DNA]</scope>
</reference>
<feature type="transmembrane region" description="Helical" evidence="1">
    <location>
        <begin position="21"/>
        <end position="44"/>
    </location>
</feature>
<proteinExistence type="predicted"/>
<dbReference type="Proteomes" id="UP000034054">
    <property type="component" value="Unassembled WGS sequence"/>
</dbReference>
<evidence type="ECO:0000313" key="3">
    <source>
        <dbReference type="Proteomes" id="UP000034054"/>
    </source>
</evidence>
<gene>
    <name evidence="2" type="ORF">UY76_C0045G0015</name>
</gene>
<keyword evidence="1" id="KW-0472">Membrane</keyword>
<sequence length="629" mass="69931">MIDLNPNLPPPPAQAPYKSPALIGVVLLICVAAFFGGVLVTNLWEGVRDEQDDETEKVSQIIEEETDEVVDDEETNDAEVVSTDSELVIDWIDPYKQPSVTVNSVLYSALCPDYSEPDSEKPWNACGTPPQITQVRLGTVVGGTYDGRYLEMLTVRFEELGYSYRSVYILVDPTEADGPVLLDQEAQTIGQAYPAMSSVSATEILGWSGVTSDGLSGFSIDMTATIPALTSQTDLVDTEGNTLLFTGKWVRFDTDIASSPLEATTTIQLPDGIAEGDGGELVLYEAGENASTRVGDNQYYLIDEDGRMLWYDLEVPFFTYQVDGEGNRMISQGVPSIVWTDGSVNTQTYMKGALGGCGVTTATNAISDETIETFELEQAGTAQGIIVYEPSSFDSDYFADVFNAITFTYPDEEPKSYSDFEHPYVYFQDTLGRWVELSSIEVIPPVECGKPVIYLYPESTMDMRVWVSPRGGFTYTEPDYGDGWDVTAYPDGKLVNRADGLEYPYLFWEGRGGMYSPVETYWVVERAGVESFLRETLAKMNFNQSEIADFIEFWLPRMQSGPFYKIGFHGTNVMNELAPLSLSVKPDHIFRILMDYEGLDVWQPSKPPVRLPRANRDGFEVMEWGGVLR</sequence>
<dbReference type="PATRIC" id="fig|1618979.3.peg.619"/>
<protein>
    <submittedName>
        <fullName evidence="2">Uncharacterized protein</fullName>
    </submittedName>
</protein>
<comment type="caution">
    <text evidence="2">The sequence shown here is derived from an EMBL/GenBank/DDBJ whole genome shotgun (WGS) entry which is preliminary data.</text>
</comment>
<keyword evidence="1" id="KW-1133">Transmembrane helix</keyword>
<evidence type="ECO:0000313" key="2">
    <source>
        <dbReference type="EMBL" id="KKW32015.1"/>
    </source>
</evidence>
<name>A0A0G1XMC0_9BACT</name>